<dbReference type="EMBL" id="JAWZYT010006012">
    <property type="protein sequence ID" value="KAK4289045.1"/>
    <property type="molecule type" value="Genomic_DNA"/>
</dbReference>
<comment type="caution">
    <text evidence="1">The sequence shown here is derived from an EMBL/GenBank/DDBJ whole genome shotgun (WGS) entry which is preliminary data.</text>
</comment>
<gene>
    <name evidence="1" type="ORF">Pmani_037969</name>
</gene>
<evidence type="ECO:0000313" key="2">
    <source>
        <dbReference type="Proteomes" id="UP001292094"/>
    </source>
</evidence>
<reference evidence="1" key="1">
    <citation type="submission" date="2023-11" db="EMBL/GenBank/DDBJ databases">
        <title>Genome assemblies of two species of porcelain crab, Petrolisthes cinctipes and Petrolisthes manimaculis (Anomura: Porcellanidae).</title>
        <authorList>
            <person name="Angst P."/>
        </authorList>
    </citation>
    <scope>NUCLEOTIDE SEQUENCE</scope>
    <source>
        <strain evidence="1">PB745_02</strain>
        <tissue evidence="1">Gill</tissue>
    </source>
</reference>
<sequence length="133" mass="14598">MPWRSDFTTRATNLVPKHTSTTVSPEPPTITASSYSLILTCSLPHCQLPPVPSNQFSQSHSYLLPSSLPVLPVSFFSLAPFSLPVLPVSFLPAPILTFTTCSHPHSQFSQFHSYYLLPSLLPGLIVSLIRPHS</sequence>
<dbReference type="Proteomes" id="UP001292094">
    <property type="component" value="Unassembled WGS sequence"/>
</dbReference>
<organism evidence="1 2">
    <name type="scientific">Petrolisthes manimaculis</name>
    <dbReference type="NCBI Taxonomy" id="1843537"/>
    <lineage>
        <taxon>Eukaryota</taxon>
        <taxon>Metazoa</taxon>
        <taxon>Ecdysozoa</taxon>
        <taxon>Arthropoda</taxon>
        <taxon>Crustacea</taxon>
        <taxon>Multicrustacea</taxon>
        <taxon>Malacostraca</taxon>
        <taxon>Eumalacostraca</taxon>
        <taxon>Eucarida</taxon>
        <taxon>Decapoda</taxon>
        <taxon>Pleocyemata</taxon>
        <taxon>Anomura</taxon>
        <taxon>Galatheoidea</taxon>
        <taxon>Porcellanidae</taxon>
        <taxon>Petrolisthes</taxon>
    </lineage>
</organism>
<evidence type="ECO:0000313" key="1">
    <source>
        <dbReference type="EMBL" id="KAK4289045.1"/>
    </source>
</evidence>
<accession>A0AAE1NH50</accession>
<keyword evidence="2" id="KW-1185">Reference proteome</keyword>
<name>A0AAE1NH50_9EUCA</name>
<proteinExistence type="predicted"/>
<protein>
    <submittedName>
        <fullName evidence="1">Uncharacterized protein</fullName>
    </submittedName>
</protein>
<dbReference type="AlphaFoldDB" id="A0AAE1NH50"/>